<dbReference type="Proteomes" id="UP000190626">
    <property type="component" value="Unassembled WGS sequence"/>
</dbReference>
<sequence>MKQLHIVQVISNSPSAHKLPPTNQGGTEKVVYELTENLVKRGHHVTLFAAKGSRTSARLVSFPKGLGAKGIARYVLAKMPRHVDVIHDHTFNSALSQLNIKTPTVCTLHMPVKRRVKNPVYVSKRARTVMGKNRGYYVYNGLNPSEYEFSAKKRSYMLFMGRILRGKGVLQAIEIAEQTNNKLILAGPIKNKAWFNRELAPRIRRNPNIHFVGPVGGKNKQRLLKYAKCVLFPSLWEEPFGLVMIEAMACGTPVVALNRGAVPEVMAGFPHLICRSIPEMIAKVKQAKFPDPYSLRRYVIRRFTTSKMTARYLAIYQKVMKNG</sequence>
<gene>
    <name evidence="3" type="ORF">BC351_22895</name>
</gene>
<feature type="domain" description="Glycosyl transferase family 1" evidence="1">
    <location>
        <begin position="151"/>
        <end position="266"/>
    </location>
</feature>
<dbReference type="AlphaFoldDB" id="A0A1V4HM80"/>
<dbReference type="Pfam" id="PF00534">
    <property type="entry name" value="Glycos_transf_1"/>
    <property type="match status" value="1"/>
</dbReference>
<keyword evidence="4" id="KW-1185">Reference proteome</keyword>
<name>A0A1V4HM80_9BACL</name>
<dbReference type="OrthoDB" id="9795068at2"/>
<dbReference type="STRING" id="1469647.BC351_22895"/>
<comment type="caution">
    <text evidence="3">The sequence shown here is derived from an EMBL/GenBank/DDBJ whole genome shotgun (WGS) entry which is preliminary data.</text>
</comment>
<dbReference type="SUPFAM" id="SSF53756">
    <property type="entry name" value="UDP-Glycosyltransferase/glycogen phosphorylase"/>
    <property type="match status" value="1"/>
</dbReference>
<protein>
    <submittedName>
        <fullName evidence="3">Glycosyl transferase</fullName>
    </submittedName>
</protein>
<evidence type="ECO:0000259" key="1">
    <source>
        <dbReference type="Pfam" id="PF00534"/>
    </source>
</evidence>
<dbReference type="PANTHER" id="PTHR12526">
    <property type="entry name" value="GLYCOSYLTRANSFERASE"/>
    <property type="match status" value="1"/>
</dbReference>
<reference evidence="4" key="1">
    <citation type="submission" date="2016-07" db="EMBL/GenBank/DDBJ databases">
        <authorList>
            <person name="Florea S."/>
            <person name="Webb J.S."/>
            <person name="Jaromczyk J."/>
            <person name="Schardl C.L."/>
        </authorList>
    </citation>
    <scope>NUCLEOTIDE SEQUENCE [LARGE SCALE GENOMIC DNA]</scope>
    <source>
        <strain evidence="4">CY1</strain>
    </source>
</reference>
<dbReference type="PANTHER" id="PTHR12526:SF595">
    <property type="entry name" value="BLL5217 PROTEIN"/>
    <property type="match status" value="1"/>
</dbReference>
<dbReference type="InterPro" id="IPR028098">
    <property type="entry name" value="Glyco_trans_4-like_N"/>
</dbReference>
<dbReference type="CDD" id="cd03802">
    <property type="entry name" value="GT4_AviGT4-like"/>
    <property type="match status" value="1"/>
</dbReference>
<accession>A0A1V4HM80</accession>
<organism evidence="3 4">
    <name type="scientific">Paenibacillus ferrarius</name>
    <dbReference type="NCBI Taxonomy" id="1469647"/>
    <lineage>
        <taxon>Bacteria</taxon>
        <taxon>Bacillati</taxon>
        <taxon>Bacillota</taxon>
        <taxon>Bacilli</taxon>
        <taxon>Bacillales</taxon>
        <taxon>Paenibacillaceae</taxon>
        <taxon>Paenibacillus</taxon>
    </lineage>
</organism>
<dbReference type="RefSeq" id="WP_079411824.1">
    <property type="nucleotide sequence ID" value="NZ_MBTG01000009.1"/>
</dbReference>
<keyword evidence="3" id="KW-0808">Transferase</keyword>
<dbReference type="Pfam" id="PF13439">
    <property type="entry name" value="Glyco_transf_4"/>
    <property type="match status" value="1"/>
</dbReference>
<dbReference type="EMBL" id="MBTG01000009">
    <property type="protein sequence ID" value="OPH58658.1"/>
    <property type="molecule type" value="Genomic_DNA"/>
</dbReference>
<feature type="domain" description="Glycosyltransferase subfamily 4-like N-terminal" evidence="2">
    <location>
        <begin position="25"/>
        <end position="117"/>
    </location>
</feature>
<evidence type="ECO:0000313" key="4">
    <source>
        <dbReference type="Proteomes" id="UP000190626"/>
    </source>
</evidence>
<evidence type="ECO:0000313" key="3">
    <source>
        <dbReference type="EMBL" id="OPH58658.1"/>
    </source>
</evidence>
<proteinExistence type="predicted"/>
<dbReference type="Gene3D" id="3.40.50.2000">
    <property type="entry name" value="Glycogen Phosphorylase B"/>
    <property type="match status" value="2"/>
</dbReference>
<evidence type="ECO:0000259" key="2">
    <source>
        <dbReference type="Pfam" id="PF13439"/>
    </source>
</evidence>
<dbReference type="InterPro" id="IPR001296">
    <property type="entry name" value="Glyco_trans_1"/>
</dbReference>
<dbReference type="GO" id="GO:0016757">
    <property type="term" value="F:glycosyltransferase activity"/>
    <property type="evidence" value="ECO:0007669"/>
    <property type="project" value="InterPro"/>
</dbReference>